<evidence type="ECO:0000313" key="5">
    <source>
        <dbReference type="EMBL" id="MCE5975185.1"/>
    </source>
</evidence>
<accession>A0ABS8Z5G7</accession>
<sequence length="232" mass="23695">MTRIAGILFDKDGTLFDFNATWAVWAYGVIERLSDGDAERAALMADAIGFLPAQMRFAAGSPVIAGTPAEVAGYLLTHLPGRALDELVTELDAAAQTAPQVAAVPLAPCLGGLQAQGLRLGVCTNDSEAAARAHLETAGVVQLFDMIVGYDSGYGEKPAPGPLLAFARKVGLEPATIAMVGDSPHDLHAARAAGMVAVGVLSGPADEATLAPLADVVLPDISALAAWAALRG</sequence>
<comment type="catalytic activity">
    <reaction evidence="1">
        <text>2-phosphoglycolate + H2O = glycolate + phosphate</text>
        <dbReference type="Rhea" id="RHEA:14369"/>
        <dbReference type="ChEBI" id="CHEBI:15377"/>
        <dbReference type="ChEBI" id="CHEBI:29805"/>
        <dbReference type="ChEBI" id="CHEBI:43474"/>
        <dbReference type="ChEBI" id="CHEBI:58033"/>
        <dbReference type="EC" id="3.1.3.18"/>
    </reaction>
</comment>
<dbReference type="InterPro" id="IPR023198">
    <property type="entry name" value="PGP-like_dom2"/>
</dbReference>
<dbReference type="Proteomes" id="UP001521181">
    <property type="component" value="Unassembled WGS sequence"/>
</dbReference>
<dbReference type="SFLD" id="SFLDS00003">
    <property type="entry name" value="Haloacid_Dehalogenase"/>
    <property type="match status" value="1"/>
</dbReference>
<evidence type="ECO:0000256" key="4">
    <source>
        <dbReference type="ARBA" id="ARBA00013078"/>
    </source>
</evidence>
<comment type="caution">
    <text evidence="5">The sequence shown here is derived from an EMBL/GenBank/DDBJ whole genome shotgun (WGS) entry which is preliminary data.</text>
</comment>
<dbReference type="Gene3D" id="3.40.50.1000">
    <property type="entry name" value="HAD superfamily/HAD-like"/>
    <property type="match status" value="1"/>
</dbReference>
<dbReference type="InterPro" id="IPR036412">
    <property type="entry name" value="HAD-like_sf"/>
</dbReference>
<dbReference type="SUPFAM" id="SSF56784">
    <property type="entry name" value="HAD-like"/>
    <property type="match status" value="1"/>
</dbReference>
<keyword evidence="6" id="KW-1185">Reference proteome</keyword>
<dbReference type="CDD" id="cd01427">
    <property type="entry name" value="HAD_like"/>
    <property type="match status" value="1"/>
</dbReference>
<keyword evidence="5" id="KW-0378">Hydrolase</keyword>
<gene>
    <name evidence="5" type="ORF">LZA78_17065</name>
</gene>
<name>A0ABS8Z5G7_9RHOB</name>
<dbReference type="GO" id="GO:0016787">
    <property type="term" value="F:hydrolase activity"/>
    <property type="evidence" value="ECO:0007669"/>
    <property type="project" value="UniProtKB-KW"/>
</dbReference>
<dbReference type="InterPro" id="IPR006439">
    <property type="entry name" value="HAD-SF_hydro_IA"/>
</dbReference>
<dbReference type="Pfam" id="PF00702">
    <property type="entry name" value="Hydrolase"/>
    <property type="match status" value="1"/>
</dbReference>
<reference evidence="5 6" key="1">
    <citation type="submission" date="2021-12" db="EMBL/GenBank/DDBJ databases">
        <title>Sinirhodobacter sp. WL0062 is a bacterium isolated from seawater.</title>
        <authorList>
            <person name="Wang L."/>
            <person name="He W."/>
            <person name="Zhang D.-F."/>
        </authorList>
    </citation>
    <scope>NUCLEOTIDE SEQUENCE [LARGE SCALE GENOMIC DNA]</scope>
    <source>
        <strain evidence="5 6">WL0062</strain>
    </source>
</reference>
<dbReference type="EC" id="3.1.3.18" evidence="4"/>
<dbReference type="InterPro" id="IPR023214">
    <property type="entry name" value="HAD_sf"/>
</dbReference>
<dbReference type="SFLD" id="SFLDG01129">
    <property type="entry name" value="C1.5:_HAD__Beta-PGM__Phosphata"/>
    <property type="match status" value="1"/>
</dbReference>
<dbReference type="InterPro" id="IPR050155">
    <property type="entry name" value="HAD-like_hydrolase_sf"/>
</dbReference>
<dbReference type="PANTHER" id="PTHR43434:SF1">
    <property type="entry name" value="PHOSPHOGLYCOLATE PHOSPHATASE"/>
    <property type="match status" value="1"/>
</dbReference>
<dbReference type="PRINTS" id="PR00413">
    <property type="entry name" value="HADHALOGNASE"/>
</dbReference>
<dbReference type="PANTHER" id="PTHR43434">
    <property type="entry name" value="PHOSPHOGLYCOLATE PHOSPHATASE"/>
    <property type="match status" value="1"/>
</dbReference>
<dbReference type="RefSeq" id="WP_233678102.1">
    <property type="nucleotide sequence ID" value="NZ_JAJUOS010000019.1"/>
</dbReference>
<dbReference type="NCBIfam" id="TIGR01549">
    <property type="entry name" value="HAD-SF-IA-v1"/>
    <property type="match status" value="1"/>
</dbReference>
<dbReference type="Gene3D" id="1.10.150.240">
    <property type="entry name" value="Putative phosphatase, domain 2"/>
    <property type="match status" value="1"/>
</dbReference>
<protein>
    <recommendedName>
        <fullName evidence="4">phosphoglycolate phosphatase</fullName>
        <ecNumber evidence="4">3.1.3.18</ecNumber>
    </recommendedName>
</protein>
<evidence type="ECO:0000313" key="6">
    <source>
        <dbReference type="Proteomes" id="UP001521181"/>
    </source>
</evidence>
<evidence type="ECO:0000256" key="2">
    <source>
        <dbReference type="ARBA" id="ARBA00004818"/>
    </source>
</evidence>
<comment type="similarity">
    <text evidence="3">Belongs to the HAD-like hydrolase superfamily. CbbY/CbbZ/Gph/YieH family.</text>
</comment>
<comment type="pathway">
    <text evidence="2">Organic acid metabolism; glycolate biosynthesis; glycolate from 2-phosphoglycolate: step 1/1.</text>
</comment>
<dbReference type="EMBL" id="JAJUOS010000019">
    <property type="protein sequence ID" value="MCE5975185.1"/>
    <property type="molecule type" value="Genomic_DNA"/>
</dbReference>
<evidence type="ECO:0000256" key="1">
    <source>
        <dbReference type="ARBA" id="ARBA00000830"/>
    </source>
</evidence>
<organism evidence="5 6">
    <name type="scientific">Rhodobacter flavimaris</name>
    <dbReference type="NCBI Taxonomy" id="2907145"/>
    <lineage>
        <taxon>Bacteria</taxon>
        <taxon>Pseudomonadati</taxon>
        <taxon>Pseudomonadota</taxon>
        <taxon>Alphaproteobacteria</taxon>
        <taxon>Rhodobacterales</taxon>
        <taxon>Rhodobacter group</taxon>
        <taxon>Rhodobacter</taxon>
    </lineage>
</organism>
<proteinExistence type="inferred from homology"/>
<evidence type="ECO:0000256" key="3">
    <source>
        <dbReference type="ARBA" id="ARBA00006171"/>
    </source>
</evidence>